<name>U6N371_9EIME</name>
<evidence type="ECO:0000256" key="2">
    <source>
        <dbReference type="PROSITE-ProRule" id="PRU00176"/>
    </source>
</evidence>
<dbReference type="GO" id="GO:0071006">
    <property type="term" value="C:U2-type catalytic step 1 spliceosome"/>
    <property type="evidence" value="ECO:0007669"/>
    <property type="project" value="TreeGrafter"/>
</dbReference>
<dbReference type="OrthoDB" id="446113at2759"/>
<dbReference type="EMBL" id="HG725791">
    <property type="protein sequence ID" value="CDJ69749.1"/>
    <property type="molecule type" value="Genomic_DNA"/>
</dbReference>
<dbReference type="Proteomes" id="UP000030754">
    <property type="component" value="Unassembled WGS sequence"/>
</dbReference>
<dbReference type="AlphaFoldDB" id="U6N371"/>
<dbReference type="RefSeq" id="XP_013438215.1">
    <property type="nucleotide sequence ID" value="XM_013582761.1"/>
</dbReference>
<reference evidence="4" key="1">
    <citation type="submission" date="2013-10" db="EMBL/GenBank/DDBJ databases">
        <title>Genomic analysis of the causative agents of coccidiosis in chickens.</title>
        <authorList>
            <person name="Reid A.J."/>
            <person name="Blake D."/>
            <person name="Billington K."/>
            <person name="Browne H."/>
            <person name="Dunn M."/>
            <person name="Hung S."/>
            <person name="Kawahara F."/>
            <person name="Miranda-Saavedra D."/>
            <person name="Mourier T."/>
            <person name="Nagra H."/>
            <person name="Otto T.D."/>
            <person name="Rawlings N."/>
            <person name="Sanchez A."/>
            <person name="Sanders M."/>
            <person name="Subramaniam C."/>
            <person name="Tay Y."/>
            <person name="Dear P."/>
            <person name="Doerig C."/>
            <person name="Gruber A."/>
            <person name="Parkinson J."/>
            <person name="Shirley M."/>
            <person name="Wan K.L."/>
            <person name="Berriman M."/>
            <person name="Tomley F."/>
            <person name="Pain A."/>
        </authorList>
    </citation>
    <scope>NUCLEOTIDE SEQUENCE [LARGE SCALE GENOMIC DNA]</scope>
    <source>
        <strain evidence="4">Houghton</strain>
    </source>
</reference>
<dbReference type="SMART" id="SM00360">
    <property type="entry name" value="RRM"/>
    <property type="match status" value="1"/>
</dbReference>
<gene>
    <name evidence="4" type="ORF">ENH_00073570</name>
</gene>
<evidence type="ECO:0000313" key="5">
    <source>
        <dbReference type="Proteomes" id="UP000030754"/>
    </source>
</evidence>
<dbReference type="InterPro" id="IPR039171">
    <property type="entry name" value="Cwc2/Slt11"/>
</dbReference>
<dbReference type="Gene3D" id="3.30.70.330">
    <property type="match status" value="1"/>
</dbReference>
<keyword evidence="1 2" id="KW-0694">RNA-binding</keyword>
<protein>
    <recommendedName>
        <fullName evidence="3">RRM domain-containing protein</fullName>
    </recommendedName>
</protein>
<feature type="domain" description="RRM" evidence="3">
    <location>
        <begin position="90"/>
        <end position="163"/>
    </location>
</feature>
<dbReference type="GO" id="GO:0017070">
    <property type="term" value="F:U6 snRNA binding"/>
    <property type="evidence" value="ECO:0007669"/>
    <property type="project" value="TreeGrafter"/>
</dbReference>
<dbReference type="GO" id="GO:0036002">
    <property type="term" value="F:pre-mRNA binding"/>
    <property type="evidence" value="ECO:0007669"/>
    <property type="project" value="TreeGrafter"/>
</dbReference>
<evidence type="ECO:0000313" key="4">
    <source>
        <dbReference type="EMBL" id="CDJ69749.1"/>
    </source>
</evidence>
<evidence type="ECO:0000259" key="3">
    <source>
        <dbReference type="PROSITE" id="PS50102"/>
    </source>
</evidence>
<dbReference type="SUPFAM" id="SSF54928">
    <property type="entry name" value="RNA-binding domain, RBD"/>
    <property type="match status" value="1"/>
</dbReference>
<dbReference type="VEuPathDB" id="ToxoDB:ENH_00073570"/>
<dbReference type="PROSITE" id="PS50102">
    <property type="entry name" value="RRM"/>
    <property type="match status" value="1"/>
</dbReference>
<dbReference type="GO" id="GO:0071007">
    <property type="term" value="C:U2-type catalytic step 2 spliceosome"/>
    <property type="evidence" value="ECO:0007669"/>
    <property type="project" value="TreeGrafter"/>
</dbReference>
<proteinExistence type="predicted"/>
<dbReference type="GeneID" id="25477487"/>
<dbReference type="InterPro" id="IPR012677">
    <property type="entry name" value="Nucleotide-bd_a/b_plait_sf"/>
</dbReference>
<sequence length="234" mass="24163">MLLQCCCNAAAAAAAMLLLLLLLLLVVLLVLLLLLLLLLVGSSWALRAWTRRYVGQDDPVAEKIFRLAASREEAAAAAAAAAENGDSSITTLFVGGLPEGTRETQLLQQLRPFGEVLAVRINPLKKVAFVCFAERAAAAAALQQLAGQLVIGGATMRLSWARPKARAAADSSSSSSSSSSSAAAAVPEGYLAPPVPGLPPLPLPLGAPGPPPAVLGAPVPYRSMLPSEAELSRR</sequence>
<dbReference type="PANTHER" id="PTHR14089">
    <property type="entry name" value="PRE-MRNA-SPLICING FACTOR RBM22"/>
    <property type="match status" value="1"/>
</dbReference>
<accession>U6N371</accession>
<dbReference type="Pfam" id="PF00076">
    <property type="entry name" value="RRM_1"/>
    <property type="match status" value="1"/>
</dbReference>
<organism evidence="4 5">
    <name type="scientific">Eimeria necatrix</name>
    <dbReference type="NCBI Taxonomy" id="51315"/>
    <lineage>
        <taxon>Eukaryota</taxon>
        <taxon>Sar</taxon>
        <taxon>Alveolata</taxon>
        <taxon>Apicomplexa</taxon>
        <taxon>Conoidasida</taxon>
        <taxon>Coccidia</taxon>
        <taxon>Eucoccidiorida</taxon>
        <taxon>Eimeriorina</taxon>
        <taxon>Eimeriidae</taxon>
        <taxon>Eimeria</taxon>
    </lineage>
</organism>
<evidence type="ECO:0000256" key="1">
    <source>
        <dbReference type="ARBA" id="ARBA00022884"/>
    </source>
</evidence>
<dbReference type="InterPro" id="IPR035979">
    <property type="entry name" value="RBD_domain_sf"/>
</dbReference>
<reference evidence="4" key="2">
    <citation type="submission" date="2013-10" db="EMBL/GenBank/DDBJ databases">
        <authorList>
            <person name="Aslett M."/>
        </authorList>
    </citation>
    <scope>NUCLEOTIDE SEQUENCE [LARGE SCALE GENOMIC DNA]</scope>
    <source>
        <strain evidence="4">Houghton</strain>
    </source>
</reference>
<dbReference type="InterPro" id="IPR000504">
    <property type="entry name" value="RRM_dom"/>
</dbReference>
<dbReference type="PANTHER" id="PTHR14089:SF6">
    <property type="entry name" value="PRE-MRNA-SPLICING FACTOR RBM22"/>
    <property type="match status" value="1"/>
</dbReference>
<dbReference type="GO" id="GO:0000974">
    <property type="term" value="C:Prp19 complex"/>
    <property type="evidence" value="ECO:0007669"/>
    <property type="project" value="TreeGrafter"/>
</dbReference>
<keyword evidence="5" id="KW-1185">Reference proteome</keyword>